<comment type="caution">
    <text evidence="2">The sequence shown here is derived from an EMBL/GenBank/DDBJ whole genome shotgun (WGS) entry which is preliminary data.</text>
</comment>
<dbReference type="Proteomes" id="UP001396334">
    <property type="component" value="Unassembled WGS sequence"/>
</dbReference>
<reference evidence="2 3" key="1">
    <citation type="journal article" date="2024" name="G3 (Bethesda)">
        <title>Genome assembly of Hibiscus sabdariffa L. provides insights into metabolisms of medicinal natural products.</title>
        <authorList>
            <person name="Kim T."/>
        </authorList>
    </citation>
    <scope>NUCLEOTIDE SEQUENCE [LARGE SCALE GENOMIC DNA]</scope>
    <source>
        <strain evidence="2">TK-2024</strain>
        <tissue evidence="2">Old leaves</tissue>
    </source>
</reference>
<protein>
    <submittedName>
        <fullName evidence="2">Uncharacterized protein</fullName>
    </submittedName>
</protein>
<organism evidence="2 3">
    <name type="scientific">Hibiscus sabdariffa</name>
    <name type="common">roselle</name>
    <dbReference type="NCBI Taxonomy" id="183260"/>
    <lineage>
        <taxon>Eukaryota</taxon>
        <taxon>Viridiplantae</taxon>
        <taxon>Streptophyta</taxon>
        <taxon>Embryophyta</taxon>
        <taxon>Tracheophyta</taxon>
        <taxon>Spermatophyta</taxon>
        <taxon>Magnoliopsida</taxon>
        <taxon>eudicotyledons</taxon>
        <taxon>Gunneridae</taxon>
        <taxon>Pentapetalae</taxon>
        <taxon>rosids</taxon>
        <taxon>malvids</taxon>
        <taxon>Malvales</taxon>
        <taxon>Malvaceae</taxon>
        <taxon>Malvoideae</taxon>
        <taxon>Hibiscus</taxon>
    </lineage>
</organism>
<keyword evidence="3" id="KW-1185">Reference proteome</keyword>
<sequence length="149" mass="15959">MRSNLFPNPRRTRPPQGGEVVPAPHISRTRPPQGGEVVPAGISYTAPHSCTAGVALTATRPPRDGEGIGCLMRGANEACGSEYLKDPFNQSYRNADGCIYQRLNSVGFMNMIVIDHCGTPNGCNFGNTVTLRIVVGARKNMMETAPTLS</sequence>
<evidence type="ECO:0000313" key="3">
    <source>
        <dbReference type="Proteomes" id="UP001396334"/>
    </source>
</evidence>
<proteinExistence type="predicted"/>
<accession>A0ABR2R742</accession>
<gene>
    <name evidence="2" type="ORF">V6N11_075402</name>
</gene>
<name>A0ABR2R742_9ROSI</name>
<evidence type="ECO:0000256" key="1">
    <source>
        <dbReference type="SAM" id="MobiDB-lite"/>
    </source>
</evidence>
<feature type="region of interest" description="Disordered" evidence="1">
    <location>
        <begin position="1"/>
        <end position="36"/>
    </location>
</feature>
<evidence type="ECO:0000313" key="2">
    <source>
        <dbReference type="EMBL" id="KAK9008512.1"/>
    </source>
</evidence>
<dbReference type="EMBL" id="JBBPBN010000026">
    <property type="protein sequence ID" value="KAK9008512.1"/>
    <property type="molecule type" value="Genomic_DNA"/>
</dbReference>